<evidence type="ECO:0000313" key="3">
    <source>
        <dbReference type="Proteomes" id="UP001597139"/>
    </source>
</evidence>
<keyword evidence="3" id="KW-1185">Reference proteome</keyword>
<dbReference type="Proteomes" id="UP001597139">
    <property type="component" value="Unassembled WGS sequence"/>
</dbReference>
<sequence>MAPDDSDIDATPGDGSTETPADSEDDTWTDPQTVDSPLRDLPERLSSTVSARRSYGLERVTTGDSGALLSPRERQYVKHAERLDPPEQTAVEEVVADRVGEFMDVDWPVIQEAYPDVAAAVREDICPDES</sequence>
<proteinExistence type="predicted"/>
<dbReference type="AlphaFoldDB" id="A0ABD6BUY7"/>
<dbReference type="RefSeq" id="WP_267648054.1">
    <property type="nucleotide sequence ID" value="NZ_JANHGR010000003.1"/>
</dbReference>
<name>A0ABD6BUY7_9EURY</name>
<comment type="caution">
    <text evidence="2">The sequence shown here is derived from an EMBL/GenBank/DDBJ whole genome shotgun (WGS) entry which is preliminary data.</text>
</comment>
<protein>
    <submittedName>
        <fullName evidence="2">Uncharacterized protein</fullName>
    </submittedName>
</protein>
<feature type="region of interest" description="Disordered" evidence="1">
    <location>
        <begin position="1"/>
        <end position="50"/>
    </location>
</feature>
<evidence type="ECO:0000313" key="2">
    <source>
        <dbReference type="EMBL" id="MFD1568556.1"/>
    </source>
</evidence>
<evidence type="ECO:0000256" key="1">
    <source>
        <dbReference type="SAM" id="MobiDB-lite"/>
    </source>
</evidence>
<accession>A0ABD6BUY7</accession>
<dbReference type="EMBL" id="JBHUCZ010000012">
    <property type="protein sequence ID" value="MFD1568556.1"/>
    <property type="molecule type" value="Genomic_DNA"/>
</dbReference>
<organism evidence="2 3">
    <name type="scientific">Halolamina litorea</name>
    <dbReference type="NCBI Taxonomy" id="1515593"/>
    <lineage>
        <taxon>Archaea</taxon>
        <taxon>Methanobacteriati</taxon>
        <taxon>Methanobacteriota</taxon>
        <taxon>Stenosarchaea group</taxon>
        <taxon>Halobacteria</taxon>
        <taxon>Halobacteriales</taxon>
        <taxon>Haloferacaceae</taxon>
    </lineage>
</organism>
<gene>
    <name evidence="2" type="ORF">ACFSAU_13760</name>
</gene>
<reference evidence="2 3" key="1">
    <citation type="journal article" date="2019" name="Int. J. Syst. Evol. Microbiol.">
        <title>The Global Catalogue of Microorganisms (GCM) 10K type strain sequencing project: providing services to taxonomists for standard genome sequencing and annotation.</title>
        <authorList>
            <consortium name="The Broad Institute Genomics Platform"/>
            <consortium name="The Broad Institute Genome Sequencing Center for Infectious Disease"/>
            <person name="Wu L."/>
            <person name="Ma J."/>
        </authorList>
    </citation>
    <scope>NUCLEOTIDE SEQUENCE [LARGE SCALE GENOMIC DNA]</scope>
    <source>
        <strain evidence="2 3">CGMCC 1.12859</strain>
    </source>
</reference>